<dbReference type="GO" id="GO:0003735">
    <property type="term" value="F:structural constituent of ribosome"/>
    <property type="evidence" value="ECO:0007669"/>
    <property type="project" value="TreeGrafter"/>
</dbReference>
<sequence>MLMSKKSHSAIYELLFKEAVKVAKKDVHMLQRPEMANKNVPNLHVMKSILNTNQHIQDLLNCLHQPSEMVSARHTYRQSIVPPDANKKAETGTGPVTEFQFMGPGHPPRTVHGLPASVSAYLNLSLLTNCFSLELTEE</sequence>
<evidence type="ECO:0000313" key="17">
    <source>
        <dbReference type="EMBL" id="CAD7680848.1"/>
    </source>
</evidence>
<evidence type="ECO:0000256" key="4">
    <source>
        <dbReference type="ARBA" id="ARBA00022481"/>
    </source>
</evidence>
<organism evidence="17 18">
    <name type="scientific">Nyctereutes procyonoides</name>
    <name type="common">Raccoon dog</name>
    <name type="synonym">Canis procyonoides</name>
    <dbReference type="NCBI Taxonomy" id="34880"/>
    <lineage>
        <taxon>Eukaryota</taxon>
        <taxon>Metazoa</taxon>
        <taxon>Chordata</taxon>
        <taxon>Craniata</taxon>
        <taxon>Vertebrata</taxon>
        <taxon>Euteleostomi</taxon>
        <taxon>Mammalia</taxon>
        <taxon>Eutheria</taxon>
        <taxon>Laurasiatheria</taxon>
        <taxon>Carnivora</taxon>
        <taxon>Caniformia</taxon>
        <taxon>Canidae</taxon>
        <taxon>Nyctereutes</taxon>
    </lineage>
</organism>
<comment type="similarity">
    <text evidence="3">Belongs to the eukaryotic ribosomal protein eS10 family.</text>
</comment>
<keyword evidence="11" id="KW-0687">Ribonucleoprotein</keyword>
<comment type="subunit">
    <text evidence="15">Component of the small ribosomal subunit. The methylated form interacts with NPM1.</text>
</comment>
<dbReference type="PANTHER" id="PTHR12146:SF10">
    <property type="entry name" value="SMALL RIBOSOMAL SUBUNIT PROTEIN ES10"/>
    <property type="match status" value="1"/>
</dbReference>
<gene>
    <name evidence="17" type="ORF">NYPRO_LOCUS13640</name>
</gene>
<evidence type="ECO:0000256" key="5">
    <source>
        <dbReference type="ARBA" id="ARBA00022490"/>
    </source>
</evidence>
<keyword evidence="6" id="KW-1017">Isopeptide bond</keyword>
<evidence type="ECO:0000259" key="16">
    <source>
        <dbReference type="Pfam" id="PF03501"/>
    </source>
</evidence>
<dbReference type="InterPro" id="IPR005326">
    <property type="entry name" value="Plectin_eS10_N"/>
</dbReference>
<dbReference type="Pfam" id="PF03501">
    <property type="entry name" value="S10_plectin"/>
    <property type="match status" value="1"/>
</dbReference>
<name>A0A811YTW3_NYCPR</name>
<dbReference type="GO" id="GO:0005730">
    <property type="term" value="C:nucleolus"/>
    <property type="evidence" value="ECO:0007669"/>
    <property type="project" value="UniProtKB-SubCell"/>
</dbReference>
<dbReference type="PANTHER" id="PTHR12146">
    <property type="entry name" value="40S RIBOSOMAL PROTEIN S10"/>
    <property type="match status" value="1"/>
</dbReference>
<evidence type="ECO:0000256" key="13">
    <source>
        <dbReference type="ARBA" id="ARBA00044563"/>
    </source>
</evidence>
<evidence type="ECO:0000256" key="8">
    <source>
        <dbReference type="ARBA" id="ARBA00022843"/>
    </source>
</evidence>
<evidence type="ECO:0000256" key="10">
    <source>
        <dbReference type="ARBA" id="ARBA00023242"/>
    </source>
</evidence>
<keyword evidence="4" id="KW-0488">Methylation</keyword>
<evidence type="ECO:0000256" key="9">
    <source>
        <dbReference type="ARBA" id="ARBA00022980"/>
    </source>
</evidence>
<dbReference type="AlphaFoldDB" id="A0A811YTW3"/>
<keyword evidence="10" id="KW-0539">Nucleus</keyword>
<evidence type="ECO:0000256" key="2">
    <source>
        <dbReference type="ARBA" id="ARBA00004604"/>
    </source>
</evidence>
<evidence type="ECO:0000313" key="18">
    <source>
        <dbReference type="Proteomes" id="UP000645828"/>
    </source>
</evidence>
<feature type="domain" description="Plectin/eS10 N-terminal" evidence="16">
    <location>
        <begin position="3"/>
        <end position="49"/>
    </location>
</feature>
<evidence type="ECO:0000256" key="7">
    <source>
        <dbReference type="ARBA" id="ARBA00022553"/>
    </source>
</evidence>
<dbReference type="Proteomes" id="UP000645828">
    <property type="component" value="Unassembled WGS sequence"/>
</dbReference>
<comment type="caution">
    <text evidence="17">The sequence shown here is derived from an EMBL/GenBank/DDBJ whole genome shotgun (WGS) entry which is preliminary data.</text>
</comment>
<keyword evidence="9" id="KW-0689">Ribosomal protein</keyword>
<keyword evidence="18" id="KW-1185">Reference proteome</keyword>
<dbReference type="EMBL" id="CAJHUB010000750">
    <property type="protein sequence ID" value="CAD7680848.1"/>
    <property type="molecule type" value="Genomic_DNA"/>
</dbReference>
<evidence type="ECO:0000256" key="1">
    <source>
        <dbReference type="ARBA" id="ARBA00004496"/>
    </source>
</evidence>
<evidence type="ECO:0000256" key="14">
    <source>
        <dbReference type="ARBA" id="ARBA00045797"/>
    </source>
</evidence>
<evidence type="ECO:0000256" key="3">
    <source>
        <dbReference type="ARBA" id="ARBA00007278"/>
    </source>
</evidence>
<dbReference type="InterPro" id="IPR037447">
    <property type="entry name" value="Ribosomal_eS10"/>
</dbReference>
<proteinExistence type="inferred from homology"/>
<evidence type="ECO:0000256" key="11">
    <source>
        <dbReference type="ARBA" id="ARBA00023274"/>
    </source>
</evidence>
<keyword evidence="8" id="KW-0832">Ubl conjugation</keyword>
<evidence type="ECO:0000256" key="12">
    <source>
        <dbReference type="ARBA" id="ARBA00044523"/>
    </source>
</evidence>
<dbReference type="GO" id="GO:0003723">
    <property type="term" value="F:RNA binding"/>
    <property type="evidence" value="ECO:0007669"/>
    <property type="project" value="TreeGrafter"/>
</dbReference>
<comment type="subcellular location">
    <subcellularLocation>
        <location evidence="1">Cytoplasm</location>
    </subcellularLocation>
    <subcellularLocation>
        <location evidence="2">Nucleus</location>
        <location evidence="2">Nucleolus</location>
    </subcellularLocation>
</comment>
<evidence type="ECO:0000256" key="6">
    <source>
        <dbReference type="ARBA" id="ARBA00022499"/>
    </source>
</evidence>
<dbReference type="GO" id="GO:0022627">
    <property type="term" value="C:cytosolic small ribosomal subunit"/>
    <property type="evidence" value="ECO:0007669"/>
    <property type="project" value="TreeGrafter"/>
</dbReference>
<protein>
    <recommendedName>
        <fullName evidence="12">Small ribosomal subunit protein eS10</fullName>
    </recommendedName>
    <alternativeName>
        <fullName evidence="13">40S ribosomal protein S10</fullName>
    </alternativeName>
</protein>
<accession>A0A811YTW3</accession>
<reference evidence="17" key="1">
    <citation type="submission" date="2020-12" db="EMBL/GenBank/DDBJ databases">
        <authorList>
            <consortium name="Molecular Ecology Group"/>
        </authorList>
    </citation>
    <scope>NUCLEOTIDE SEQUENCE</scope>
    <source>
        <strain evidence="17">TBG_1078</strain>
    </source>
</reference>
<dbReference type="Gene3D" id="1.10.10.10">
    <property type="entry name" value="Winged helix-like DNA-binding domain superfamily/Winged helix DNA-binding domain"/>
    <property type="match status" value="1"/>
</dbReference>
<dbReference type="InterPro" id="IPR036388">
    <property type="entry name" value="WH-like_DNA-bd_sf"/>
</dbReference>
<keyword evidence="7" id="KW-0597">Phosphoprotein</keyword>
<evidence type="ECO:0000256" key="15">
    <source>
        <dbReference type="ARBA" id="ARBA00047069"/>
    </source>
</evidence>
<comment type="function">
    <text evidence="14">Component of the 40S ribosomal subunit. The ribosome is a large ribonucleoprotein complex responsible for the synthesis of proteins in the cell.</text>
</comment>
<keyword evidence="5" id="KW-0963">Cytoplasm</keyword>